<gene>
    <name evidence="1" type="ORF">METZ01_LOCUS491545</name>
</gene>
<evidence type="ECO:0000313" key="1">
    <source>
        <dbReference type="EMBL" id="SVE38691.1"/>
    </source>
</evidence>
<reference evidence="1" key="1">
    <citation type="submission" date="2018-05" db="EMBL/GenBank/DDBJ databases">
        <authorList>
            <person name="Lanie J.A."/>
            <person name="Ng W.-L."/>
            <person name="Kazmierczak K.M."/>
            <person name="Andrzejewski T.M."/>
            <person name="Davidsen T.M."/>
            <person name="Wayne K.J."/>
            <person name="Tettelin H."/>
            <person name="Glass J.I."/>
            <person name="Rusch D."/>
            <person name="Podicherti R."/>
            <person name="Tsui H.-C.T."/>
            <person name="Winkler M.E."/>
        </authorList>
    </citation>
    <scope>NUCLEOTIDE SEQUENCE</scope>
</reference>
<dbReference type="AlphaFoldDB" id="A0A383D2P9"/>
<organism evidence="1">
    <name type="scientific">marine metagenome</name>
    <dbReference type="NCBI Taxonomy" id="408172"/>
    <lineage>
        <taxon>unclassified sequences</taxon>
        <taxon>metagenomes</taxon>
        <taxon>ecological metagenomes</taxon>
    </lineage>
</organism>
<dbReference type="EMBL" id="UINC01213769">
    <property type="protein sequence ID" value="SVE38691.1"/>
    <property type="molecule type" value="Genomic_DNA"/>
</dbReference>
<sequence length="46" mass="4972">MFSTRKFSAEKLPLKLLEEQTHQGGKTISFKAAGGDSAATFSKPND</sequence>
<name>A0A383D2P9_9ZZZZ</name>
<protein>
    <submittedName>
        <fullName evidence="1">Uncharacterized protein</fullName>
    </submittedName>
</protein>
<accession>A0A383D2P9</accession>
<proteinExistence type="predicted"/>